<keyword evidence="2" id="KW-1185">Reference proteome</keyword>
<proteinExistence type="predicted"/>
<dbReference type="RefSeq" id="XP_041186043.1">
    <property type="nucleotide sequence ID" value="XM_041333715.1"/>
</dbReference>
<name>A0A9P7J3Q4_9AGAM</name>
<evidence type="ECO:0000313" key="1">
    <source>
        <dbReference type="EMBL" id="KAG1801224.1"/>
    </source>
</evidence>
<organism evidence="1 2">
    <name type="scientific">Suillus subaureus</name>
    <dbReference type="NCBI Taxonomy" id="48587"/>
    <lineage>
        <taxon>Eukaryota</taxon>
        <taxon>Fungi</taxon>
        <taxon>Dikarya</taxon>
        <taxon>Basidiomycota</taxon>
        <taxon>Agaricomycotina</taxon>
        <taxon>Agaricomycetes</taxon>
        <taxon>Agaricomycetidae</taxon>
        <taxon>Boletales</taxon>
        <taxon>Suillineae</taxon>
        <taxon>Suillaceae</taxon>
        <taxon>Suillus</taxon>
    </lineage>
</organism>
<dbReference type="Proteomes" id="UP000807769">
    <property type="component" value="Unassembled WGS sequence"/>
</dbReference>
<dbReference type="OrthoDB" id="2681358at2759"/>
<dbReference type="EMBL" id="JABBWG010000097">
    <property type="protein sequence ID" value="KAG1801224.1"/>
    <property type="molecule type" value="Genomic_DNA"/>
</dbReference>
<reference evidence="1" key="1">
    <citation type="journal article" date="2020" name="New Phytol.">
        <title>Comparative genomics reveals dynamic genome evolution in host specialist ectomycorrhizal fungi.</title>
        <authorList>
            <person name="Lofgren L.A."/>
            <person name="Nguyen N.H."/>
            <person name="Vilgalys R."/>
            <person name="Ruytinx J."/>
            <person name="Liao H.L."/>
            <person name="Branco S."/>
            <person name="Kuo A."/>
            <person name="LaButti K."/>
            <person name="Lipzen A."/>
            <person name="Andreopoulos W."/>
            <person name="Pangilinan J."/>
            <person name="Riley R."/>
            <person name="Hundley H."/>
            <person name="Na H."/>
            <person name="Barry K."/>
            <person name="Grigoriev I.V."/>
            <person name="Stajich J.E."/>
            <person name="Kennedy P.G."/>
        </authorList>
    </citation>
    <scope>NUCLEOTIDE SEQUENCE</scope>
    <source>
        <strain evidence="1">MN1</strain>
    </source>
</reference>
<protein>
    <submittedName>
        <fullName evidence="1">Uncharacterized protein</fullName>
    </submittedName>
</protein>
<gene>
    <name evidence="1" type="ORF">BJ212DRAFT_1305098</name>
</gene>
<evidence type="ECO:0000313" key="2">
    <source>
        <dbReference type="Proteomes" id="UP000807769"/>
    </source>
</evidence>
<dbReference type="GeneID" id="64627732"/>
<dbReference type="AlphaFoldDB" id="A0A9P7J3Q4"/>
<accession>A0A9P7J3Q4</accession>
<comment type="caution">
    <text evidence="1">The sequence shown here is derived from an EMBL/GenBank/DDBJ whole genome shotgun (WGS) entry which is preliminary data.</text>
</comment>
<sequence>MAISGSMDQLSWLFIDLQNVITNLPMTMPEGTEDGPLAMHLCDFKVDEEEGPFYSFNRSWEQFPGIEANNGLTLIQAWVEALSSLIYKVCPIRVSTLQKTAIIAASSVQTQLAKGPVQNKDYETLTRRH</sequence>